<feature type="region of interest" description="Disordered" evidence="2">
    <location>
        <begin position="1"/>
        <end position="21"/>
    </location>
</feature>
<evidence type="ECO:0000313" key="5">
    <source>
        <dbReference type="EMBL" id="PRQ29101.1"/>
    </source>
</evidence>
<dbReference type="InterPro" id="IPR036397">
    <property type="entry name" value="RNaseH_sf"/>
</dbReference>
<dbReference type="InterPro" id="IPR039537">
    <property type="entry name" value="Retrotran_Ty1/copia-like"/>
</dbReference>
<feature type="compositionally biased region" description="Polar residues" evidence="2">
    <location>
        <begin position="1"/>
        <end position="14"/>
    </location>
</feature>
<dbReference type="GO" id="GO:0003964">
    <property type="term" value="F:RNA-directed DNA polymerase activity"/>
    <property type="evidence" value="ECO:0007669"/>
    <property type="project" value="UniProtKB-KW"/>
</dbReference>
<dbReference type="GO" id="GO:0008233">
    <property type="term" value="F:peptidase activity"/>
    <property type="evidence" value="ECO:0007669"/>
    <property type="project" value="UniProtKB-KW"/>
</dbReference>
<dbReference type="AlphaFoldDB" id="A0A2P6Q4J4"/>
<dbReference type="Proteomes" id="UP000238479">
    <property type="component" value="Chromosome 5"/>
</dbReference>
<keyword evidence="1" id="KW-0378">Hydrolase</keyword>
<gene>
    <name evidence="5" type="ORF">RchiOBHm_Chr5g0010221</name>
</gene>
<keyword evidence="1" id="KW-0645">Protease</keyword>
<feature type="domain" description="GAG-pre-integrase" evidence="3">
    <location>
        <begin position="481"/>
        <end position="537"/>
    </location>
</feature>
<keyword evidence="5" id="KW-0808">Transferase</keyword>
<dbReference type="EC" id="2.7.7.49" evidence="5"/>
<evidence type="ECO:0000256" key="2">
    <source>
        <dbReference type="SAM" id="MobiDB-lite"/>
    </source>
</evidence>
<keyword evidence="5" id="KW-0548">Nucleotidyltransferase</keyword>
<organism evidence="5 6">
    <name type="scientific">Rosa chinensis</name>
    <name type="common">China rose</name>
    <dbReference type="NCBI Taxonomy" id="74649"/>
    <lineage>
        <taxon>Eukaryota</taxon>
        <taxon>Viridiplantae</taxon>
        <taxon>Streptophyta</taxon>
        <taxon>Embryophyta</taxon>
        <taxon>Tracheophyta</taxon>
        <taxon>Spermatophyta</taxon>
        <taxon>Magnoliopsida</taxon>
        <taxon>eudicotyledons</taxon>
        <taxon>Gunneridae</taxon>
        <taxon>Pentapetalae</taxon>
        <taxon>rosids</taxon>
        <taxon>fabids</taxon>
        <taxon>Rosales</taxon>
        <taxon>Rosaceae</taxon>
        <taxon>Rosoideae</taxon>
        <taxon>Rosoideae incertae sedis</taxon>
        <taxon>Rosa</taxon>
    </lineage>
</organism>
<dbReference type="Gene3D" id="3.30.420.10">
    <property type="entry name" value="Ribonuclease H-like superfamily/Ribonuclease H"/>
    <property type="match status" value="1"/>
</dbReference>
<evidence type="ECO:0000259" key="3">
    <source>
        <dbReference type="Pfam" id="PF13976"/>
    </source>
</evidence>
<sequence>MGGDQSEGQGSKTNEVQKVEVSVKSSEGGSFGVTKLTDTNFRTWKKIMSVYLRGIHKMGHVTGTIKVPSEDDIEAYAKWEDDDGLVMSILFRAMTDDVLQMVEECETAEAIWKTLGDLYTNESDFIQVHELMYKAAGMQQNGQPVSVFFTKLKNVWAEIDQKRPCKIKNQEDLVWYQKEKELERVHVFLRGLDEKHSSAKGELLRMTDPPSLNTAFTYIRKAESQQESVKHAQVEVSSLAIQAKSLAPFLQQQSSAPPHQQGLSQGFSNRPRPQCSYCNDLGHVRETCWKLNPHLKPKKQGYRLKGKAAAVHLVQEPDFYGVAGQDHHTVDGATPTASIAGRGKIGLALQISNFVGSDTWIIDSGASDHMTYDKSYFTEWSSPSVSYVTNVNGEAFPVLRSGSVRITPTLELHNVLYVPDLSHHLISVPQLNTESKCSVTFYPMYVIFQDLLTREIVGRGYLRGRLFHLDQTYAGEKPGAQSRAALTSTSDKLNEIWLWHRRLGHPSFSLMKKTMPTLFIGVDESVLHCETCVLAKSHCATYSPSISNKSIIPFELIHSYVWGPSREPTVSGMRYFMLFIDDCTRLSWVALLKTKDEVFPAFQTFRNLVQTQYHSTIKVLRSDNGGGVC</sequence>
<dbReference type="SUPFAM" id="SSF53098">
    <property type="entry name" value="Ribonuclease H-like"/>
    <property type="match status" value="1"/>
</dbReference>
<evidence type="ECO:0000313" key="6">
    <source>
        <dbReference type="Proteomes" id="UP000238479"/>
    </source>
</evidence>
<comment type="caution">
    <text evidence="5">The sequence shown here is derived from an EMBL/GenBank/DDBJ whole genome shotgun (WGS) entry which is preliminary data.</text>
</comment>
<dbReference type="Gramene" id="PRQ29101">
    <property type="protein sequence ID" value="PRQ29101"/>
    <property type="gene ID" value="RchiOBHm_Chr5g0010221"/>
</dbReference>
<dbReference type="Pfam" id="PF13976">
    <property type="entry name" value="gag_pre-integrs"/>
    <property type="match status" value="1"/>
</dbReference>
<name>A0A2P6Q4J4_ROSCH</name>
<dbReference type="InterPro" id="IPR054722">
    <property type="entry name" value="PolX-like_BBD"/>
</dbReference>
<dbReference type="Pfam" id="PF22936">
    <property type="entry name" value="Pol_BBD"/>
    <property type="match status" value="1"/>
</dbReference>
<proteinExistence type="predicted"/>
<dbReference type="EMBL" id="PDCK01000043">
    <property type="protein sequence ID" value="PRQ29101.1"/>
    <property type="molecule type" value="Genomic_DNA"/>
</dbReference>
<dbReference type="PANTHER" id="PTHR42648">
    <property type="entry name" value="TRANSPOSASE, PUTATIVE-RELATED"/>
    <property type="match status" value="1"/>
</dbReference>
<dbReference type="Pfam" id="PF14223">
    <property type="entry name" value="Retrotran_gag_2"/>
    <property type="match status" value="1"/>
</dbReference>
<feature type="domain" description="Retrovirus-related Pol polyprotein from transposon TNT 1-94-like beta-barrel" evidence="4">
    <location>
        <begin position="360"/>
        <end position="433"/>
    </location>
</feature>
<protein>
    <submittedName>
        <fullName evidence="5">Putative RNA-directed DNA polymerase</fullName>
        <ecNumber evidence="5">2.7.7.49</ecNumber>
    </submittedName>
</protein>
<dbReference type="GO" id="GO:0003676">
    <property type="term" value="F:nucleic acid binding"/>
    <property type="evidence" value="ECO:0007669"/>
    <property type="project" value="InterPro"/>
</dbReference>
<keyword evidence="6" id="KW-1185">Reference proteome</keyword>
<feature type="region of interest" description="Disordered" evidence="2">
    <location>
        <begin position="250"/>
        <end position="269"/>
    </location>
</feature>
<feature type="compositionally biased region" description="Polar residues" evidence="2">
    <location>
        <begin position="250"/>
        <end position="268"/>
    </location>
</feature>
<reference evidence="5 6" key="1">
    <citation type="journal article" date="2018" name="Nat. Genet.">
        <title>The Rosa genome provides new insights in the design of modern roses.</title>
        <authorList>
            <person name="Bendahmane M."/>
        </authorList>
    </citation>
    <scope>NUCLEOTIDE SEQUENCE [LARGE SCALE GENOMIC DNA]</scope>
    <source>
        <strain evidence="6">cv. Old Blush</strain>
    </source>
</reference>
<keyword evidence="5" id="KW-0695">RNA-directed DNA polymerase</keyword>
<accession>A0A2P6Q4J4</accession>
<dbReference type="STRING" id="74649.A0A2P6Q4J4"/>
<dbReference type="OMA" id="YVLITME"/>
<dbReference type="InterPro" id="IPR012337">
    <property type="entry name" value="RNaseH-like_sf"/>
</dbReference>
<evidence type="ECO:0000256" key="1">
    <source>
        <dbReference type="ARBA" id="ARBA00022670"/>
    </source>
</evidence>
<dbReference type="GO" id="GO:0006508">
    <property type="term" value="P:proteolysis"/>
    <property type="evidence" value="ECO:0007669"/>
    <property type="project" value="UniProtKB-KW"/>
</dbReference>
<evidence type="ECO:0000259" key="4">
    <source>
        <dbReference type="Pfam" id="PF22936"/>
    </source>
</evidence>
<dbReference type="InterPro" id="IPR025724">
    <property type="entry name" value="GAG-pre-integrase_dom"/>
</dbReference>
<dbReference type="PANTHER" id="PTHR42648:SF22">
    <property type="entry name" value="REVERSE TRANSCRIPTASE TY1_COPIA-TYPE DOMAIN-CONTAINING PROTEIN"/>
    <property type="match status" value="1"/>
</dbReference>